<evidence type="ECO:0000313" key="2">
    <source>
        <dbReference type="EMBL" id="KAJ8917911.1"/>
    </source>
</evidence>
<feature type="compositionally biased region" description="Polar residues" evidence="1">
    <location>
        <begin position="154"/>
        <end position="164"/>
    </location>
</feature>
<protein>
    <submittedName>
        <fullName evidence="2">Uncharacterized protein</fullName>
    </submittedName>
</protein>
<keyword evidence="3" id="KW-1185">Reference proteome</keyword>
<name>A0AAV8VU31_9CUCU</name>
<proteinExistence type="predicted"/>
<evidence type="ECO:0000256" key="1">
    <source>
        <dbReference type="SAM" id="MobiDB-lite"/>
    </source>
</evidence>
<gene>
    <name evidence="2" type="ORF">NQ315_002604</name>
</gene>
<dbReference type="AlphaFoldDB" id="A0AAV8VU31"/>
<reference evidence="2 3" key="1">
    <citation type="journal article" date="2023" name="Insect Mol. Biol.">
        <title>Genome sequencing provides insights into the evolution of gene families encoding plant cell wall-degrading enzymes in longhorned beetles.</title>
        <authorList>
            <person name="Shin N.R."/>
            <person name="Okamura Y."/>
            <person name="Kirsch R."/>
            <person name="Pauchet Y."/>
        </authorList>
    </citation>
    <scope>NUCLEOTIDE SEQUENCE [LARGE SCALE GENOMIC DNA]</scope>
    <source>
        <strain evidence="2">EAD_L_NR</strain>
    </source>
</reference>
<comment type="caution">
    <text evidence="2">The sequence shown here is derived from an EMBL/GenBank/DDBJ whole genome shotgun (WGS) entry which is preliminary data.</text>
</comment>
<evidence type="ECO:0000313" key="3">
    <source>
        <dbReference type="Proteomes" id="UP001159042"/>
    </source>
</evidence>
<organism evidence="2 3">
    <name type="scientific">Exocentrus adspersus</name>
    <dbReference type="NCBI Taxonomy" id="1586481"/>
    <lineage>
        <taxon>Eukaryota</taxon>
        <taxon>Metazoa</taxon>
        <taxon>Ecdysozoa</taxon>
        <taxon>Arthropoda</taxon>
        <taxon>Hexapoda</taxon>
        <taxon>Insecta</taxon>
        <taxon>Pterygota</taxon>
        <taxon>Neoptera</taxon>
        <taxon>Endopterygota</taxon>
        <taxon>Coleoptera</taxon>
        <taxon>Polyphaga</taxon>
        <taxon>Cucujiformia</taxon>
        <taxon>Chrysomeloidea</taxon>
        <taxon>Cerambycidae</taxon>
        <taxon>Lamiinae</taxon>
        <taxon>Acanthocinini</taxon>
        <taxon>Exocentrus</taxon>
    </lineage>
</organism>
<feature type="compositionally biased region" description="Acidic residues" evidence="1">
    <location>
        <begin position="101"/>
        <end position="116"/>
    </location>
</feature>
<dbReference type="EMBL" id="JANEYG010000029">
    <property type="protein sequence ID" value="KAJ8917911.1"/>
    <property type="molecule type" value="Genomic_DNA"/>
</dbReference>
<accession>A0AAV8VU31</accession>
<dbReference type="Proteomes" id="UP001159042">
    <property type="component" value="Unassembled WGS sequence"/>
</dbReference>
<sequence length="164" mass="18748">MGCTADGVLLPPYIIYKAEHLYDSWTERGPKGARYNRTKSGWMDGKLPEEKKLTKSVLFLPRFLLDLNCFHLLVLPFMDKRKRHLRPEELQQIANDLELIESENDSLEDPFDSDDSVQDKNYEPSSSDDEYSVSKDPASNESSDSENDSEDEQPTNLANSKNSL</sequence>
<feature type="region of interest" description="Disordered" evidence="1">
    <location>
        <begin position="101"/>
        <end position="164"/>
    </location>
</feature>
<feature type="compositionally biased region" description="Acidic residues" evidence="1">
    <location>
        <begin position="143"/>
        <end position="153"/>
    </location>
</feature>